<sequence>MEEEERQFWSKITGMPLYELDTQKLEYEHNRIIHEPEIAGAADAVRAAACKTAGSGGAPAMLGADGCASIDY</sequence>
<dbReference type="Proteomes" id="UP000010448">
    <property type="component" value="Unassembled WGS sequence"/>
</dbReference>
<dbReference type="RefSeq" id="WP_170394804.1">
    <property type="nucleotide sequence ID" value="NZ_AMWJ02000002.1"/>
</dbReference>
<evidence type="ECO:0000313" key="1">
    <source>
        <dbReference type="EMBL" id="NNJ16241.1"/>
    </source>
</evidence>
<accession>A0A7K4EFU8</accession>
<dbReference type="AlphaFoldDB" id="A0A7K4EFU8"/>
<dbReference type="EMBL" id="AMWJ02000002">
    <property type="protein sequence ID" value="NNJ16241.1"/>
    <property type="molecule type" value="Genomic_DNA"/>
</dbReference>
<gene>
    <name evidence="1" type="ORF">CSV86_013965</name>
</gene>
<keyword evidence="2" id="KW-1185">Reference proteome</keyword>
<proteinExistence type="predicted"/>
<name>A0A7K4EFU8_9PSED</name>
<reference evidence="1 2" key="1">
    <citation type="journal article" date="2013" name="Genome Announc.">
        <title>Genome Sequence of Naphthalene-Degrading Soil Bacterium Pseudomonas putida CSV86.</title>
        <authorList>
            <person name="Phale P.S."/>
            <person name="Paliwal V."/>
            <person name="Raju S.C."/>
            <person name="Modak A."/>
            <person name="Purohit H.J."/>
        </authorList>
    </citation>
    <scope>NUCLEOTIDE SEQUENCE [LARGE SCALE GENOMIC DNA]</scope>
    <source>
        <strain evidence="1 2">CSV86</strain>
    </source>
</reference>
<evidence type="ECO:0000313" key="2">
    <source>
        <dbReference type="Proteomes" id="UP000010448"/>
    </source>
</evidence>
<comment type="caution">
    <text evidence="1">The sequence shown here is derived from an EMBL/GenBank/DDBJ whole genome shotgun (WGS) entry which is preliminary data.</text>
</comment>
<protein>
    <submittedName>
        <fullName evidence="1">Uncharacterized protein</fullName>
    </submittedName>
</protein>
<organism evidence="1 2">
    <name type="scientific">Pseudomonas bharatica CSV86</name>
    <dbReference type="NCBI Taxonomy" id="1005395"/>
    <lineage>
        <taxon>Bacteria</taxon>
        <taxon>Pseudomonadati</taxon>
        <taxon>Pseudomonadota</taxon>
        <taxon>Gammaproteobacteria</taxon>
        <taxon>Pseudomonadales</taxon>
        <taxon>Pseudomonadaceae</taxon>
        <taxon>Pseudomonas</taxon>
        <taxon>Pseudomonas bharatica</taxon>
    </lineage>
</organism>